<evidence type="ECO:0000256" key="1">
    <source>
        <dbReference type="ARBA" id="ARBA00004609"/>
    </source>
</evidence>
<evidence type="ECO:0000256" key="7">
    <source>
        <dbReference type="ARBA" id="ARBA00023136"/>
    </source>
</evidence>
<reference evidence="13 14" key="1">
    <citation type="submission" date="2020-08" db="EMBL/GenBank/DDBJ databases">
        <title>Plant Genome Project.</title>
        <authorList>
            <person name="Zhang R.-G."/>
        </authorList>
    </citation>
    <scope>NUCLEOTIDE SEQUENCE [LARGE SCALE GENOMIC DNA]</scope>
    <source>
        <tissue evidence="13">Rhizome</tissue>
    </source>
</reference>
<comment type="similarity">
    <text evidence="2">Belongs to the fasciclin-like AGP family.</text>
</comment>
<dbReference type="InterPro" id="IPR000782">
    <property type="entry name" value="FAS1_domain"/>
</dbReference>
<name>A0A8J5KRR0_ZINOF</name>
<keyword evidence="4" id="KW-0336">GPI-anchor</keyword>
<dbReference type="AlphaFoldDB" id="A0A8J5KRR0"/>
<comment type="subcellular location">
    <subcellularLocation>
        <location evidence="1">Cell membrane</location>
        <topology evidence="1">Lipid-anchor</topology>
        <topology evidence="1">GPI-anchor</topology>
    </subcellularLocation>
</comment>
<keyword evidence="5 11" id="KW-0732">Signal</keyword>
<evidence type="ECO:0000313" key="13">
    <source>
        <dbReference type="EMBL" id="KAG6489857.1"/>
    </source>
</evidence>
<proteinExistence type="inferred from homology"/>
<evidence type="ECO:0000256" key="11">
    <source>
        <dbReference type="SAM" id="SignalP"/>
    </source>
</evidence>
<evidence type="ECO:0000256" key="8">
    <source>
        <dbReference type="ARBA" id="ARBA00023180"/>
    </source>
</evidence>
<protein>
    <recommendedName>
        <fullName evidence="12">FAS1 domain-containing protein</fullName>
    </recommendedName>
</protein>
<dbReference type="GO" id="GO:0009834">
    <property type="term" value="P:plant-type secondary cell wall biogenesis"/>
    <property type="evidence" value="ECO:0007669"/>
    <property type="project" value="UniProtKB-ARBA"/>
</dbReference>
<feature type="chain" id="PRO_5035171516" description="FAS1 domain-containing protein" evidence="11">
    <location>
        <begin position="27"/>
        <end position="252"/>
    </location>
</feature>
<keyword evidence="7" id="KW-0472">Membrane</keyword>
<keyword evidence="6" id="KW-0654">Proteoglycan</keyword>
<comment type="caution">
    <text evidence="13">The sequence shown here is derived from an EMBL/GenBank/DDBJ whole genome shotgun (WGS) entry which is preliminary data.</text>
</comment>
<evidence type="ECO:0000256" key="4">
    <source>
        <dbReference type="ARBA" id="ARBA00022622"/>
    </source>
</evidence>
<sequence>MALRSASSFVLAVLIAAAAAASTAEAQQPAAAPSPSSSGPINITDILVKGGQYSSFIHLLHATRVDEQIDAQINTTFTGMTVFAPTDNAFSSAGSLNGLTQQQQIELALYHVVPQFFDLSKFQTASNPILTDASGVTGQWTLNVTAVANSQQVNISTGVVETQVGNALRDKFPLVVYSLEKVLLPYELSPSKSFPPPSPSSSDNGSGDAANSLSPAASTPTPPHGGGSSLNGRSTLIAGVGIWAAVAAANLL</sequence>
<feature type="domain" description="FAS1" evidence="12">
    <location>
        <begin position="40"/>
        <end position="183"/>
    </location>
</feature>
<dbReference type="SMART" id="SM00554">
    <property type="entry name" value="FAS1"/>
    <property type="match status" value="1"/>
</dbReference>
<dbReference type="FunFam" id="2.30.180.10:FF:000006">
    <property type="entry name" value="Fasciclin-like arabinogalactan protein 11"/>
    <property type="match status" value="1"/>
</dbReference>
<keyword evidence="8" id="KW-0325">Glycoprotein</keyword>
<evidence type="ECO:0000256" key="10">
    <source>
        <dbReference type="SAM" id="MobiDB-lite"/>
    </source>
</evidence>
<evidence type="ECO:0000256" key="5">
    <source>
        <dbReference type="ARBA" id="ARBA00022729"/>
    </source>
</evidence>
<keyword evidence="3" id="KW-1003">Cell membrane</keyword>
<evidence type="ECO:0000256" key="6">
    <source>
        <dbReference type="ARBA" id="ARBA00022974"/>
    </source>
</evidence>
<keyword evidence="4" id="KW-0449">Lipoprotein</keyword>
<dbReference type="EMBL" id="JACMSC010000014">
    <property type="protein sequence ID" value="KAG6489857.1"/>
    <property type="molecule type" value="Genomic_DNA"/>
</dbReference>
<comment type="function">
    <text evidence="9">May be a cell surface adhesion protein.</text>
</comment>
<dbReference type="OrthoDB" id="286301at2759"/>
<dbReference type="InterPro" id="IPR045003">
    <property type="entry name" value="FLA_A"/>
</dbReference>
<evidence type="ECO:0000259" key="12">
    <source>
        <dbReference type="PROSITE" id="PS50213"/>
    </source>
</evidence>
<organism evidence="13 14">
    <name type="scientific">Zingiber officinale</name>
    <name type="common">Ginger</name>
    <name type="synonym">Amomum zingiber</name>
    <dbReference type="NCBI Taxonomy" id="94328"/>
    <lineage>
        <taxon>Eukaryota</taxon>
        <taxon>Viridiplantae</taxon>
        <taxon>Streptophyta</taxon>
        <taxon>Embryophyta</taxon>
        <taxon>Tracheophyta</taxon>
        <taxon>Spermatophyta</taxon>
        <taxon>Magnoliopsida</taxon>
        <taxon>Liliopsida</taxon>
        <taxon>Zingiberales</taxon>
        <taxon>Zingiberaceae</taxon>
        <taxon>Zingiber</taxon>
    </lineage>
</organism>
<dbReference type="Pfam" id="PF02469">
    <property type="entry name" value="Fasciclin"/>
    <property type="match status" value="1"/>
</dbReference>
<dbReference type="PANTHER" id="PTHR32077:SF54">
    <property type="entry name" value="FASCICLIN-LIKE ARABINOGALACTAN PROTEIN 13-RELATED"/>
    <property type="match status" value="1"/>
</dbReference>
<keyword evidence="14" id="KW-1185">Reference proteome</keyword>
<feature type="signal peptide" evidence="11">
    <location>
        <begin position="1"/>
        <end position="26"/>
    </location>
</feature>
<dbReference type="Proteomes" id="UP000734854">
    <property type="component" value="Unassembled WGS sequence"/>
</dbReference>
<dbReference type="GO" id="GO:0098552">
    <property type="term" value="C:side of membrane"/>
    <property type="evidence" value="ECO:0007669"/>
    <property type="project" value="UniProtKB-KW"/>
</dbReference>
<evidence type="ECO:0000256" key="2">
    <source>
        <dbReference type="ARBA" id="ARBA00007843"/>
    </source>
</evidence>
<feature type="region of interest" description="Disordered" evidence="10">
    <location>
        <begin position="190"/>
        <end position="230"/>
    </location>
</feature>
<evidence type="ECO:0000256" key="9">
    <source>
        <dbReference type="ARBA" id="ARBA00024686"/>
    </source>
</evidence>
<evidence type="ECO:0000313" key="14">
    <source>
        <dbReference type="Proteomes" id="UP000734854"/>
    </source>
</evidence>
<gene>
    <name evidence="13" type="ORF">ZIOFF_051138</name>
</gene>
<dbReference type="GO" id="GO:0005886">
    <property type="term" value="C:plasma membrane"/>
    <property type="evidence" value="ECO:0007669"/>
    <property type="project" value="UniProtKB-SubCell"/>
</dbReference>
<evidence type="ECO:0000256" key="3">
    <source>
        <dbReference type="ARBA" id="ARBA00022475"/>
    </source>
</evidence>
<feature type="compositionally biased region" description="Low complexity" evidence="10">
    <location>
        <begin position="209"/>
        <end position="219"/>
    </location>
</feature>
<dbReference type="PROSITE" id="PS50213">
    <property type="entry name" value="FAS1"/>
    <property type="match status" value="1"/>
</dbReference>
<dbReference type="PANTHER" id="PTHR32077">
    <property type="entry name" value="FASCICLIN-LIKE ARABINOGALACTAN PROTEIN"/>
    <property type="match status" value="1"/>
</dbReference>
<accession>A0A8J5KRR0</accession>